<dbReference type="InterPro" id="IPR052559">
    <property type="entry name" value="V-haloperoxidase"/>
</dbReference>
<dbReference type="PANTHER" id="PTHR34599:SF1">
    <property type="entry name" value="PHOSPHATIDIC ACID PHOSPHATASE TYPE 2_HALOPEROXIDASE DOMAIN-CONTAINING PROTEIN"/>
    <property type="match status" value="1"/>
</dbReference>
<accession>A0ABW4FIF1</accession>
<dbReference type="EC" id="1.11.1.-" evidence="1"/>
<dbReference type="RefSeq" id="WP_379659701.1">
    <property type="nucleotide sequence ID" value="NZ_JBHUCP010000005.1"/>
</dbReference>
<proteinExistence type="predicted"/>
<keyword evidence="1" id="KW-0560">Oxidoreductase</keyword>
<keyword evidence="1" id="KW-0575">Peroxidase</keyword>
<keyword evidence="2" id="KW-1185">Reference proteome</keyword>
<evidence type="ECO:0000313" key="1">
    <source>
        <dbReference type="EMBL" id="MFD1529709.1"/>
    </source>
</evidence>
<dbReference type="InterPro" id="IPR036938">
    <property type="entry name" value="PAP2/HPO_sf"/>
</dbReference>
<name>A0ABW4FIF1_9PSEU</name>
<dbReference type="Gene3D" id="1.10.606.20">
    <property type="match status" value="1"/>
</dbReference>
<dbReference type="GO" id="GO:0004601">
    <property type="term" value="F:peroxidase activity"/>
    <property type="evidence" value="ECO:0007669"/>
    <property type="project" value="UniProtKB-KW"/>
</dbReference>
<dbReference type="Proteomes" id="UP001597145">
    <property type="component" value="Unassembled WGS sequence"/>
</dbReference>
<gene>
    <name evidence="1" type="ORF">ACFSCY_09680</name>
</gene>
<organism evidence="1 2">
    <name type="scientific">Pseudonocardia aurantiaca</name>
    <dbReference type="NCBI Taxonomy" id="75290"/>
    <lineage>
        <taxon>Bacteria</taxon>
        <taxon>Bacillati</taxon>
        <taxon>Actinomycetota</taxon>
        <taxon>Actinomycetes</taxon>
        <taxon>Pseudonocardiales</taxon>
        <taxon>Pseudonocardiaceae</taxon>
        <taxon>Pseudonocardia</taxon>
    </lineage>
</organism>
<reference evidence="2" key="1">
    <citation type="journal article" date="2019" name="Int. J. Syst. Evol. Microbiol.">
        <title>The Global Catalogue of Microorganisms (GCM) 10K type strain sequencing project: providing services to taxonomists for standard genome sequencing and annotation.</title>
        <authorList>
            <consortium name="The Broad Institute Genomics Platform"/>
            <consortium name="The Broad Institute Genome Sequencing Center for Infectious Disease"/>
            <person name="Wu L."/>
            <person name="Ma J."/>
        </authorList>
    </citation>
    <scope>NUCLEOTIDE SEQUENCE [LARGE SCALE GENOMIC DNA]</scope>
    <source>
        <strain evidence="2">JCM 12165</strain>
    </source>
</reference>
<comment type="caution">
    <text evidence="1">The sequence shown here is derived from an EMBL/GenBank/DDBJ whole genome shotgun (WGS) entry which is preliminary data.</text>
</comment>
<evidence type="ECO:0000313" key="2">
    <source>
        <dbReference type="Proteomes" id="UP001597145"/>
    </source>
</evidence>
<dbReference type="SUPFAM" id="SSF48317">
    <property type="entry name" value="Acid phosphatase/Vanadium-dependent haloperoxidase"/>
    <property type="match status" value="1"/>
</dbReference>
<protein>
    <submittedName>
        <fullName evidence="1">Vanadium-dependent haloperoxidase</fullName>
        <ecNumber evidence="1">1.11.1.-</ecNumber>
    </submittedName>
</protein>
<dbReference type="EMBL" id="JBHUCP010000005">
    <property type="protein sequence ID" value="MFD1529709.1"/>
    <property type="molecule type" value="Genomic_DNA"/>
</dbReference>
<sequence>MPAAGDARPDAAADQAAHDVLVSLYPTMRSDLDGRLASELAGMPDGQAKQDGVAGGMAAARQLIALRSSDGSSAAAAPFVAGTGPGDYRPTPPKFPAPMYTGWGSVTPFLLDNAQQFRPAPPPSVSSATYATALNEVKSLGRDSSTTRTPDETVAGKFWSATPVWNTWNQVAQQLVADRHASLAQATGVFSALDLSLADTTIAMYDAKYHDDVWRPVTAIQLGDSARSPGIVGDPTWMPLTPTAADPSYPGAHSALSEAAATVLTAFYGSHQPVAITSAADPGVTRSFASLSDAADEAGLSRIWSGQHTRIDHQAGQKLGSEVAGRALEDLSVRQSTGG</sequence>
<dbReference type="PANTHER" id="PTHR34599">
    <property type="entry name" value="PEROXIDASE-RELATED"/>
    <property type="match status" value="1"/>
</dbReference>
<dbReference type="CDD" id="cd03398">
    <property type="entry name" value="PAP2_haloperoxidase"/>
    <property type="match status" value="1"/>
</dbReference>